<dbReference type="Pfam" id="PF07589">
    <property type="entry name" value="PEP-CTERM"/>
    <property type="match status" value="1"/>
</dbReference>
<evidence type="ECO:0000256" key="1">
    <source>
        <dbReference type="SAM" id="SignalP"/>
    </source>
</evidence>
<gene>
    <name evidence="3" type="ORF">ABDJ85_04460</name>
</gene>
<proteinExistence type="predicted"/>
<evidence type="ECO:0000313" key="4">
    <source>
        <dbReference type="Proteomes" id="UP001495147"/>
    </source>
</evidence>
<accession>A0ABV0FXQ0</accession>
<keyword evidence="4" id="KW-1185">Reference proteome</keyword>
<keyword evidence="1" id="KW-0732">Signal</keyword>
<feature type="signal peptide" evidence="1">
    <location>
        <begin position="1"/>
        <end position="31"/>
    </location>
</feature>
<organism evidence="3 4">
    <name type="scientific">Roseateles paludis</name>
    <dbReference type="NCBI Taxonomy" id="3145238"/>
    <lineage>
        <taxon>Bacteria</taxon>
        <taxon>Pseudomonadati</taxon>
        <taxon>Pseudomonadota</taxon>
        <taxon>Betaproteobacteria</taxon>
        <taxon>Burkholderiales</taxon>
        <taxon>Sphaerotilaceae</taxon>
        <taxon>Roseateles</taxon>
    </lineage>
</organism>
<name>A0ABV0FXQ0_9BURK</name>
<dbReference type="InterPro" id="IPR013424">
    <property type="entry name" value="Ice-binding_C"/>
</dbReference>
<comment type="caution">
    <text evidence="3">The sequence shown here is derived from an EMBL/GenBank/DDBJ whole genome shotgun (WGS) entry which is preliminary data.</text>
</comment>
<feature type="chain" id="PRO_5046238611" evidence="1">
    <location>
        <begin position="32"/>
        <end position="261"/>
    </location>
</feature>
<dbReference type="EMBL" id="JBDPZD010000001">
    <property type="protein sequence ID" value="MEO3690709.1"/>
    <property type="molecule type" value="Genomic_DNA"/>
</dbReference>
<protein>
    <submittedName>
        <fullName evidence="3">PEP-CTERM sorting domain-containing protein</fullName>
    </submittedName>
</protein>
<dbReference type="Proteomes" id="UP001495147">
    <property type="component" value="Unassembled WGS sequence"/>
</dbReference>
<dbReference type="RefSeq" id="WP_347703532.1">
    <property type="nucleotide sequence ID" value="NZ_JBDPZD010000001.1"/>
</dbReference>
<sequence length="261" mass="26291">MRTLPTLSALRHTLAGLALCLGALAAPGAQAALTSYTVTGHFTGNTSDDATLVAAIAPLLGAGQALSLQLTLDTATAATGVTPGFGATIYPAVTASSGRFAGFDDATSSGCTHPSDFICSVHIESGLGGFADPDRVSVFPAILRSTALEAASGLGRLLSLQAMMFFNDFGGSAFASDAPDLDLSTLSLNGWTGQFGVFALKDTGGFDRASFEFSVDSIRLGAPDDNGGGHRVPEPASLALVLLALVLLGLGARAQGARRAG</sequence>
<reference evidence="3 4" key="1">
    <citation type="submission" date="2024-05" db="EMBL/GenBank/DDBJ databases">
        <title>Roseateles sp. DJS-2-20 16S ribosomal RNA gene Genome sequencing and assembly.</title>
        <authorList>
            <person name="Woo H."/>
        </authorList>
    </citation>
    <scope>NUCLEOTIDE SEQUENCE [LARGE SCALE GENOMIC DNA]</scope>
    <source>
        <strain evidence="3 4">DJS-2-20</strain>
    </source>
</reference>
<evidence type="ECO:0000313" key="3">
    <source>
        <dbReference type="EMBL" id="MEO3690709.1"/>
    </source>
</evidence>
<dbReference type="NCBIfam" id="TIGR02595">
    <property type="entry name" value="PEP_CTERM"/>
    <property type="match status" value="1"/>
</dbReference>
<evidence type="ECO:0000259" key="2">
    <source>
        <dbReference type="Pfam" id="PF07589"/>
    </source>
</evidence>
<feature type="domain" description="Ice-binding protein C-terminal" evidence="2">
    <location>
        <begin position="232"/>
        <end position="253"/>
    </location>
</feature>